<reference evidence="3" key="1">
    <citation type="journal article" date="2005" name="Nature">
        <title>The map-based sequence of the rice genome.</title>
        <authorList>
            <consortium name="International rice genome sequencing project (IRGSP)"/>
            <person name="Matsumoto T."/>
            <person name="Wu J."/>
            <person name="Kanamori H."/>
            <person name="Katayose Y."/>
            <person name="Fujisawa M."/>
            <person name="Namiki N."/>
            <person name="Mizuno H."/>
            <person name="Yamamoto K."/>
            <person name="Antonio B.A."/>
            <person name="Baba T."/>
            <person name="Sakata K."/>
            <person name="Nagamura Y."/>
            <person name="Aoki H."/>
            <person name="Arikawa K."/>
            <person name="Arita K."/>
            <person name="Bito T."/>
            <person name="Chiden Y."/>
            <person name="Fujitsuka N."/>
            <person name="Fukunaka R."/>
            <person name="Hamada M."/>
            <person name="Harada C."/>
            <person name="Hayashi A."/>
            <person name="Hijishita S."/>
            <person name="Honda M."/>
            <person name="Hosokawa S."/>
            <person name="Ichikawa Y."/>
            <person name="Idonuma A."/>
            <person name="Iijima M."/>
            <person name="Ikeda M."/>
            <person name="Ikeno M."/>
            <person name="Ito K."/>
            <person name="Ito S."/>
            <person name="Ito T."/>
            <person name="Ito Y."/>
            <person name="Ito Y."/>
            <person name="Iwabuchi A."/>
            <person name="Kamiya K."/>
            <person name="Karasawa W."/>
            <person name="Kurita K."/>
            <person name="Katagiri S."/>
            <person name="Kikuta A."/>
            <person name="Kobayashi H."/>
            <person name="Kobayashi N."/>
            <person name="Machita K."/>
            <person name="Maehara T."/>
            <person name="Masukawa M."/>
            <person name="Mizubayashi T."/>
            <person name="Mukai Y."/>
            <person name="Nagasaki H."/>
            <person name="Nagata Y."/>
            <person name="Naito S."/>
            <person name="Nakashima M."/>
            <person name="Nakama Y."/>
            <person name="Nakamichi Y."/>
            <person name="Nakamura M."/>
            <person name="Meguro A."/>
            <person name="Negishi M."/>
            <person name="Ohta I."/>
            <person name="Ohta T."/>
            <person name="Okamoto M."/>
            <person name="Ono N."/>
            <person name="Saji S."/>
            <person name="Sakaguchi M."/>
            <person name="Sakai K."/>
            <person name="Shibata M."/>
            <person name="Shimokawa T."/>
            <person name="Song J."/>
            <person name="Takazaki Y."/>
            <person name="Terasawa K."/>
            <person name="Tsugane M."/>
            <person name="Tsuji K."/>
            <person name="Ueda S."/>
            <person name="Waki K."/>
            <person name="Yamagata H."/>
            <person name="Yamamoto M."/>
            <person name="Yamamoto S."/>
            <person name="Yamane H."/>
            <person name="Yoshiki S."/>
            <person name="Yoshihara R."/>
            <person name="Yukawa K."/>
            <person name="Zhong H."/>
            <person name="Yano M."/>
            <person name="Yuan Q."/>
            <person name="Ouyang S."/>
            <person name="Liu J."/>
            <person name="Jones K.M."/>
            <person name="Gansberger K."/>
            <person name="Moffat K."/>
            <person name="Hill J."/>
            <person name="Bera J."/>
            <person name="Fadrosh D."/>
            <person name="Jin S."/>
            <person name="Johri S."/>
            <person name="Kim M."/>
            <person name="Overton L."/>
            <person name="Reardon M."/>
            <person name="Tsitrin T."/>
            <person name="Vuong H."/>
            <person name="Weaver B."/>
            <person name="Ciecko A."/>
            <person name="Tallon L."/>
            <person name="Jackson J."/>
            <person name="Pai G."/>
            <person name="Aken S.V."/>
            <person name="Utterback T."/>
            <person name="Reidmuller S."/>
            <person name="Feldblyum T."/>
            <person name="Hsiao J."/>
            <person name="Zismann V."/>
            <person name="Iobst S."/>
            <person name="de Vazeille A.R."/>
            <person name="Buell C.R."/>
            <person name="Ying K."/>
            <person name="Li Y."/>
            <person name="Lu T."/>
            <person name="Huang Y."/>
            <person name="Zhao Q."/>
            <person name="Feng Q."/>
            <person name="Zhang L."/>
            <person name="Zhu J."/>
            <person name="Weng Q."/>
            <person name="Mu J."/>
            <person name="Lu Y."/>
            <person name="Fan D."/>
            <person name="Liu Y."/>
            <person name="Guan J."/>
            <person name="Zhang Y."/>
            <person name="Yu S."/>
            <person name="Liu X."/>
            <person name="Zhang Y."/>
            <person name="Hong G."/>
            <person name="Han B."/>
            <person name="Choisne N."/>
            <person name="Demange N."/>
            <person name="Orjeda G."/>
            <person name="Samain S."/>
            <person name="Cattolico L."/>
            <person name="Pelletier E."/>
            <person name="Couloux A."/>
            <person name="Segurens B."/>
            <person name="Wincker P."/>
            <person name="D'Hont A."/>
            <person name="Scarpelli C."/>
            <person name="Weissenbach J."/>
            <person name="Salanoubat M."/>
            <person name="Quetier F."/>
            <person name="Yu Y."/>
            <person name="Kim H.R."/>
            <person name="Rambo T."/>
            <person name="Currie J."/>
            <person name="Collura K."/>
            <person name="Luo M."/>
            <person name="Yang T."/>
            <person name="Ammiraju J.S.S."/>
            <person name="Engler F."/>
            <person name="Soderlund C."/>
            <person name="Wing R.A."/>
            <person name="Palmer L.E."/>
            <person name="de la Bastide M."/>
            <person name="Spiegel L."/>
            <person name="Nascimento L."/>
            <person name="Zutavern T."/>
            <person name="O'Shaughnessy A."/>
            <person name="Dike S."/>
            <person name="Dedhia N."/>
            <person name="Preston R."/>
            <person name="Balija V."/>
            <person name="McCombie W.R."/>
            <person name="Chow T."/>
            <person name="Chen H."/>
            <person name="Chung M."/>
            <person name="Chen C."/>
            <person name="Shaw J."/>
            <person name="Wu H."/>
            <person name="Hsiao K."/>
            <person name="Chao Y."/>
            <person name="Chu M."/>
            <person name="Cheng C."/>
            <person name="Hour A."/>
            <person name="Lee P."/>
            <person name="Lin S."/>
            <person name="Lin Y."/>
            <person name="Liou J."/>
            <person name="Liu S."/>
            <person name="Hsing Y."/>
            <person name="Raghuvanshi S."/>
            <person name="Mohanty A."/>
            <person name="Bharti A.K."/>
            <person name="Gaur A."/>
            <person name="Gupta V."/>
            <person name="Kumar D."/>
            <person name="Ravi V."/>
            <person name="Vij S."/>
            <person name="Kapur A."/>
            <person name="Khurana P."/>
            <person name="Khurana P."/>
            <person name="Khurana J.P."/>
            <person name="Tyagi A.K."/>
            <person name="Gaikwad K."/>
            <person name="Singh A."/>
            <person name="Dalal V."/>
            <person name="Srivastava S."/>
            <person name="Dixit A."/>
            <person name="Pal A.K."/>
            <person name="Ghazi I.A."/>
            <person name="Yadav M."/>
            <person name="Pandit A."/>
            <person name="Bhargava A."/>
            <person name="Sureshbabu K."/>
            <person name="Batra K."/>
            <person name="Sharma T.R."/>
            <person name="Mohapatra T."/>
            <person name="Singh N.K."/>
            <person name="Messing J."/>
            <person name="Nelson A.B."/>
            <person name="Fuks G."/>
            <person name="Kavchok S."/>
            <person name="Keizer G."/>
            <person name="Linton E."/>
            <person name="Llaca V."/>
            <person name="Song R."/>
            <person name="Tanyolac B."/>
            <person name="Young S."/>
            <person name="Ho-Il K."/>
            <person name="Hahn J.H."/>
            <person name="Sangsakoo G."/>
            <person name="Vanavichit A."/>
            <person name="de Mattos Luiz.A.T."/>
            <person name="Zimmer P.D."/>
            <person name="Malone G."/>
            <person name="Dellagostin O."/>
            <person name="de Oliveira A.C."/>
            <person name="Bevan M."/>
            <person name="Bancroft I."/>
            <person name="Minx P."/>
            <person name="Cordum H."/>
            <person name="Wilson R."/>
            <person name="Cheng Z."/>
            <person name="Jin W."/>
            <person name="Jiang J."/>
            <person name="Leong S.A."/>
            <person name="Iwama H."/>
            <person name="Gojobori T."/>
            <person name="Itoh T."/>
            <person name="Niimura Y."/>
            <person name="Fujii Y."/>
            <person name="Habara T."/>
            <person name="Sakai H."/>
            <person name="Sato Y."/>
            <person name="Wilson G."/>
            <person name="Kumar K."/>
            <person name="McCouch S."/>
            <person name="Juretic N."/>
            <person name="Hoen D."/>
            <person name="Wright S."/>
            <person name="Bruskiewich R."/>
            <person name="Bureau T."/>
            <person name="Miyao A."/>
            <person name="Hirochika H."/>
            <person name="Nishikawa T."/>
            <person name="Kadowaki K."/>
            <person name="Sugiura M."/>
            <person name="Burr B."/>
            <person name="Sasaki T."/>
        </authorList>
    </citation>
    <scope>NUCLEOTIDE SEQUENCE [LARGE SCALE GENOMIC DNA]</scope>
    <source>
        <strain evidence="3">cv. Nipponbare</strain>
    </source>
</reference>
<feature type="region of interest" description="Disordered" evidence="1">
    <location>
        <begin position="129"/>
        <end position="152"/>
    </location>
</feature>
<dbReference type="EMBL" id="AP014957">
    <property type="protein sequence ID" value="BAS73266.1"/>
    <property type="molecule type" value="Genomic_DNA"/>
</dbReference>
<organism evidence="2 3">
    <name type="scientific">Oryza sativa subsp. japonica</name>
    <name type="common">Rice</name>
    <dbReference type="NCBI Taxonomy" id="39947"/>
    <lineage>
        <taxon>Eukaryota</taxon>
        <taxon>Viridiplantae</taxon>
        <taxon>Streptophyta</taxon>
        <taxon>Embryophyta</taxon>
        <taxon>Tracheophyta</taxon>
        <taxon>Spermatophyta</taxon>
        <taxon>Magnoliopsida</taxon>
        <taxon>Liliopsida</taxon>
        <taxon>Poales</taxon>
        <taxon>Poaceae</taxon>
        <taxon>BOP clade</taxon>
        <taxon>Oryzoideae</taxon>
        <taxon>Oryzeae</taxon>
        <taxon>Oryzinae</taxon>
        <taxon>Oryza</taxon>
        <taxon>Oryza sativa</taxon>
    </lineage>
</organism>
<evidence type="ECO:0000313" key="2">
    <source>
        <dbReference type="EMBL" id="BAS73266.1"/>
    </source>
</evidence>
<proteinExistence type="predicted"/>
<protein>
    <submittedName>
        <fullName evidence="2">Os01g0627916 protein</fullName>
    </submittedName>
</protein>
<evidence type="ECO:0000256" key="1">
    <source>
        <dbReference type="SAM" id="MobiDB-lite"/>
    </source>
</evidence>
<dbReference type="Gramene" id="Os01t0627916-00">
    <property type="protein sequence ID" value="Os01t0627916-00"/>
    <property type="gene ID" value="Os01g0627916"/>
</dbReference>
<dbReference type="eggNOG" id="ENOG502R6UC">
    <property type="taxonomic scope" value="Eukaryota"/>
</dbReference>
<sequence>MTSPVRICISGQTSTSYEPSEPRDSIHLLTSSSQHAENAGSMSCRFLEMESRVKDPPVLDPLLAFVVGEAIRKQLRQSRELGLLKVAELVGQDALGQVGVGDCHLRRRAEPGEARAAVLPDGVVEERRDARRDVVAPQRQRPRPGLPVQPPVLPEVAGEEAVARAAEALRAQRQLQTPRPPPQAVQQAAGLPQEHQAQDTVRQEAPWHGGWTHQPGSKNHCWSQSMSASEWSEKELMQVCFDYWRW</sequence>
<dbReference type="PaxDb" id="39947-A0A0P0V5I9"/>
<gene>
    <name evidence="2" type="ordered locus">Os01g0627916</name>
    <name evidence="2" type="ORF">OSNPB_010627916</name>
</gene>
<dbReference type="InParanoid" id="A0A0P0V5I9"/>
<reference evidence="2 3" key="2">
    <citation type="journal article" date="2013" name="Plant Cell Physiol.">
        <title>Rice Annotation Project Database (RAP-DB): an integrative and interactive database for rice genomics.</title>
        <authorList>
            <person name="Sakai H."/>
            <person name="Lee S.S."/>
            <person name="Tanaka T."/>
            <person name="Numa H."/>
            <person name="Kim J."/>
            <person name="Kawahara Y."/>
            <person name="Wakimoto H."/>
            <person name="Yang C.C."/>
            <person name="Iwamoto M."/>
            <person name="Abe T."/>
            <person name="Yamada Y."/>
            <person name="Muto A."/>
            <person name="Inokuchi H."/>
            <person name="Ikemura T."/>
            <person name="Matsumoto T."/>
            <person name="Sasaki T."/>
            <person name="Itoh T."/>
        </authorList>
    </citation>
    <scope>NUCLEOTIDE SEQUENCE [LARGE SCALE GENOMIC DNA]</scope>
    <source>
        <strain evidence="3">cv. Nipponbare</strain>
    </source>
</reference>
<dbReference type="Proteomes" id="UP000059680">
    <property type="component" value="Chromosome 1"/>
</dbReference>
<feature type="compositionally biased region" description="Low complexity" evidence="1">
    <location>
        <begin position="184"/>
        <end position="193"/>
    </location>
</feature>
<feature type="region of interest" description="Disordered" evidence="1">
    <location>
        <begin position="173"/>
        <end position="222"/>
    </location>
</feature>
<accession>A0A0P0V5I9</accession>
<reference evidence="2 3" key="3">
    <citation type="journal article" date="2013" name="Rice">
        <title>Improvement of the Oryza sativa Nipponbare reference genome using next generation sequence and optical map data.</title>
        <authorList>
            <person name="Kawahara Y."/>
            <person name="de la Bastide M."/>
            <person name="Hamilton J.P."/>
            <person name="Kanamori H."/>
            <person name="McCombie W.R."/>
            <person name="Ouyang S."/>
            <person name="Schwartz D.C."/>
            <person name="Tanaka T."/>
            <person name="Wu J."/>
            <person name="Zhou S."/>
            <person name="Childs K.L."/>
            <person name="Davidson R.M."/>
            <person name="Lin H."/>
            <person name="Quesada-Ocampo L."/>
            <person name="Vaillancourt B."/>
            <person name="Sakai H."/>
            <person name="Lee S.S."/>
            <person name="Kim J."/>
            <person name="Numa H."/>
            <person name="Itoh T."/>
            <person name="Buell C.R."/>
            <person name="Matsumoto T."/>
        </authorList>
    </citation>
    <scope>NUCLEOTIDE SEQUENCE [LARGE SCALE GENOMIC DNA]</scope>
    <source>
        <strain evidence="3">cv. Nipponbare</strain>
    </source>
</reference>
<dbReference type="AlphaFoldDB" id="A0A0P0V5I9"/>
<name>A0A0P0V5I9_ORYSJ</name>
<evidence type="ECO:0000313" key="3">
    <source>
        <dbReference type="Proteomes" id="UP000059680"/>
    </source>
</evidence>
<feature type="region of interest" description="Disordered" evidence="1">
    <location>
        <begin position="1"/>
        <end position="24"/>
    </location>
</feature>
<feature type="non-terminal residue" evidence="2">
    <location>
        <position position="1"/>
    </location>
</feature>
<keyword evidence="3" id="KW-1185">Reference proteome</keyword>